<proteinExistence type="predicted"/>
<dbReference type="InParanoid" id="A0A4S2N277"/>
<dbReference type="AlphaFoldDB" id="A0A4S2N277"/>
<name>A0A4S2N277_9PEZI</name>
<protein>
    <recommendedName>
        <fullName evidence="2">SRR1-like domain-containing protein</fullName>
    </recommendedName>
</protein>
<feature type="region of interest" description="Disordered" evidence="1">
    <location>
        <begin position="55"/>
        <end position="90"/>
    </location>
</feature>
<feature type="region of interest" description="Disordered" evidence="1">
    <location>
        <begin position="1"/>
        <end position="28"/>
    </location>
</feature>
<gene>
    <name evidence="3" type="ORF">EX30DRAFT_152090</name>
</gene>
<sequence length="320" mass="35599">HSNTPPTASFSGYQLALPDTTTSRPSRPFQTTVSRFLGHRFPHFMTRQIRTVDETGWTHIPPRNSKRKPLRRRRLSLRSSSPPPPLPPHDELIARLKRLQTRVRELDVLRSVVENLNAICQDSAAWDSADGAEKEDAEAGDETPITLLLLGLGRVELEVGMWQLALAMEVLEPGHGEQEAGKRRRKVLKAYDPVWSTEEIGFMNSMPGVEVMNMLEVSAPSKQSEDELSRDTSTSALGVDDAPIILLAPHLELDVLGKTFEVLGSRIVGAVCNDLKMGGLESEIGARGWKEELLPEVKEAAQGRAFNHMAMYVPTREKIE</sequence>
<feature type="compositionally biased region" description="Polar residues" evidence="1">
    <location>
        <begin position="1"/>
        <end position="12"/>
    </location>
</feature>
<keyword evidence="4" id="KW-1185">Reference proteome</keyword>
<feature type="non-terminal residue" evidence="3">
    <location>
        <position position="1"/>
    </location>
</feature>
<evidence type="ECO:0000256" key="1">
    <source>
        <dbReference type="SAM" id="MobiDB-lite"/>
    </source>
</evidence>
<evidence type="ECO:0000313" key="3">
    <source>
        <dbReference type="EMBL" id="TGZ83272.1"/>
    </source>
</evidence>
<reference evidence="3 4" key="1">
    <citation type="submission" date="2019-04" db="EMBL/GenBank/DDBJ databases">
        <title>Comparative genomics and transcriptomics to analyze fruiting body development in filamentous ascomycetes.</title>
        <authorList>
            <consortium name="DOE Joint Genome Institute"/>
            <person name="Lutkenhaus R."/>
            <person name="Traeger S."/>
            <person name="Breuer J."/>
            <person name="Kuo A."/>
            <person name="Lipzen A."/>
            <person name="Pangilinan J."/>
            <person name="Dilworth D."/>
            <person name="Sandor L."/>
            <person name="Poggeler S."/>
            <person name="Barry K."/>
            <person name="Grigoriev I.V."/>
            <person name="Nowrousian M."/>
        </authorList>
    </citation>
    <scope>NUCLEOTIDE SEQUENCE [LARGE SCALE GENOMIC DNA]</scope>
    <source>
        <strain evidence="3 4">CBS 389.68</strain>
    </source>
</reference>
<evidence type="ECO:0000313" key="4">
    <source>
        <dbReference type="Proteomes" id="UP000298138"/>
    </source>
</evidence>
<feature type="compositionally biased region" description="Polar residues" evidence="1">
    <location>
        <begin position="19"/>
        <end position="28"/>
    </location>
</feature>
<accession>A0A4S2N277</accession>
<dbReference type="EMBL" id="ML220114">
    <property type="protein sequence ID" value="TGZ83272.1"/>
    <property type="molecule type" value="Genomic_DNA"/>
</dbReference>
<dbReference type="InterPro" id="IPR012942">
    <property type="entry name" value="SRR1-like"/>
</dbReference>
<dbReference type="Pfam" id="PF07985">
    <property type="entry name" value="SRR1"/>
    <property type="match status" value="1"/>
</dbReference>
<dbReference type="Proteomes" id="UP000298138">
    <property type="component" value="Unassembled WGS sequence"/>
</dbReference>
<feature type="compositionally biased region" description="Basic residues" evidence="1">
    <location>
        <begin position="64"/>
        <end position="76"/>
    </location>
</feature>
<evidence type="ECO:0000259" key="2">
    <source>
        <dbReference type="Pfam" id="PF07985"/>
    </source>
</evidence>
<organism evidence="3 4">
    <name type="scientific">Ascodesmis nigricans</name>
    <dbReference type="NCBI Taxonomy" id="341454"/>
    <lineage>
        <taxon>Eukaryota</taxon>
        <taxon>Fungi</taxon>
        <taxon>Dikarya</taxon>
        <taxon>Ascomycota</taxon>
        <taxon>Pezizomycotina</taxon>
        <taxon>Pezizomycetes</taxon>
        <taxon>Pezizales</taxon>
        <taxon>Ascodesmidaceae</taxon>
        <taxon>Ascodesmis</taxon>
    </lineage>
</organism>
<feature type="domain" description="SRR1-like" evidence="2">
    <location>
        <begin position="145"/>
        <end position="277"/>
    </location>
</feature>